<accession>A0A7R9DB37</accession>
<evidence type="ECO:0000313" key="1">
    <source>
        <dbReference type="EMBL" id="CAD7409933.1"/>
    </source>
</evidence>
<dbReference type="AlphaFoldDB" id="A0A7R9DB37"/>
<gene>
    <name evidence="1" type="ORF">TPSB3V08_LOCUS7101</name>
</gene>
<dbReference type="EMBL" id="OD004425">
    <property type="protein sequence ID" value="CAD7409933.1"/>
    <property type="molecule type" value="Genomic_DNA"/>
</dbReference>
<proteinExistence type="predicted"/>
<organism evidence="1">
    <name type="scientific">Timema poppense</name>
    <name type="common">Walking stick</name>
    <dbReference type="NCBI Taxonomy" id="170557"/>
    <lineage>
        <taxon>Eukaryota</taxon>
        <taxon>Metazoa</taxon>
        <taxon>Ecdysozoa</taxon>
        <taxon>Arthropoda</taxon>
        <taxon>Hexapoda</taxon>
        <taxon>Insecta</taxon>
        <taxon>Pterygota</taxon>
        <taxon>Neoptera</taxon>
        <taxon>Polyneoptera</taxon>
        <taxon>Phasmatodea</taxon>
        <taxon>Timematodea</taxon>
        <taxon>Timematoidea</taxon>
        <taxon>Timematidae</taxon>
        <taxon>Timema</taxon>
    </lineage>
</organism>
<sequence length="62" mass="7121">MNNIGRLPIQLELVQLLTVPVPNILIQIRTGYDQCYNEHLTVKMDLRRGCMQIDSPEDVIQA</sequence>
<reference evidence="1" key="1">
    <citation type="submission" date="2020-11" db="EMBL/GenBank/DDBJ databases">
        <authorList>
            <person name="Tran Van P."/>
        </authorList>
    </citation>
    <scope>NUCLEOTIDE SEQUENCE</scope>
</reference>
<name>A0A7R9DB37_TIMPO</name>
<protein>
    <submittedName>
        <fullName evidence="1">Uncharacterized protein</fullName>
    </submittedName>
</protein>